<feature type="domain" description="HTH tetR-type" evidence="5">
    <location>
        <begin position="21"/>
        <end position="81"/>
    </location>
</feature>
<dbReference type="RefSeq" id="WP_344602590.1">
    <property type="nucleotide sequence ID" value="NZ_BAAAHE010000008.1"/>
</dbReference>
<comment type="caution">
    <text evidence="6">The sequence shown here is derived from an EMBL/GenBank/DDBJ whole genome shotgun (WGS) entry which is preliminary data.</text>
</comment>
<evidence type="ECO:0000256" key="1">
    <source>
        <dbReference type="ARBA" id="ARBA00023015"/>
    </source>
</evidence>
<name>A0ABP3RNS1_9ACTN</name>
<proteinExistence type="predicted"/>
<feature type="DNA-binding region" description="H-T-H motif" evidence="4">
    <location>
        <begin position="44"/>
        <end position="63"/>
    </location>
</feature>
<dbReference type="Pfam" id="PF00440">
    <property type="entry name" value="TetR_N"/>
    <property type="match status" value="1"/>
</dbReference>
<organism evidence="6 7">
    <name type="scientific">Sporichthya brevicatena</name>
    <dbReference type="NCBI Taxonomy" id="171442"/>
    <lineage>
        <taxon>Bacteria</taxon>
        <taxon>Bacillati</taxon>
        <taxon>Actinomycetota</taxon>
        <taxon>Actinomycetes</taxon>
        <taxon>Sporichthyales</taxon>
        <taxon>Sporichthyaceae</taxon>
        <taxon>Sporichthya</taxon>
    </lineage>
</organism>
<gene>
    <name evidence="6" type="ORF">GCM10009547_11680</name>
</gene>
<dbReference type="PRINTS" id="PR00455">
    <property type="entry name" value="HTHTETR"/>
</dbReference>
<keyword evidence="1" id="KW-0805">Transcription regulation</keyword>
<dbReference type="PROSITE" id="PS50977">
    <property type="entry name" value="HTH_TETR_2"/>
    <property type="match status" value="1"/>
</dbReference>
<protein>
    <submittedName>
        <fullName evidence="6">TetR/AcrR family transcriptional regulator</fullName>
    </submittedName>
</protein>
<sequence length="216" mass="23925">MSASHHPGPDGPAPRRRMPRAEREALMLDVAEQIFGEQGYQASSMDEIAARAGVSKPMLYHYYGSKERLFLACLRRARDGMRAAILEGVGGGSRPDEQLYLGLVHWFRFIDAHPALWTMMVDEGLLEFGPAAEEIESIRSEHTELIAALILAQAPPGHADMLEVELVAAAISGAGERITRWRARRPDLTPELTARHLMQLLWTGMSGMARGEVWGL</sequence>
<dbReference type="EMBL" id="BAAAHE010000008">
    <property type="protein sequence ID" value="GAA0611299.1"/>
    <property type="molecule type" value="Genomic_DNA"/>
</dbReference>
<evidence type="ECO:0000313" key="6">
    <source>
        <dbReference type="EMBL" id="GAA0611299.1"/>
    </source>
</evidence>
<keyword evidence="2 4" id="KW-0238">DNA-binding</keyword>
<dbReference type="SUPFAM" id="SSF46689">
    <property type="entry name" value="Homeodomain-like"/>
    <property type="match status" value="1"/>
</dbReference>
<dbReference type="InterPro" id="IPR009057">
    <property type="entry name" value="Homeodomain-like_sf"/>
</dbReference>
<evidence type="ECO:0000313" key="7">
    <source>
        <dbReference type="Proteomes" id="UP001500957"/>
    </source>
</evidence>
<dbReference type="InterPro" id="IPR050109">
    <property type="entry name" value="HTH-type_TetR-like_transc_reg"/>
</dbReference>
<dbReference type="Pfam" id="PF21943">
    <property type="entry name" value="TetR_C_46"/>
    <property type="match status" value="1"/>
</dbReference>
<keyword evidence="3" id="KW-0804">Transcription</keyword>
<dbReference type="InterPro" id="IPR001647">
    <property type="entry name" value="HTH_TetR"/>
</dbReference>
<keyword evidence="7" id="KW-1185">Reference proteome</keyword>
<dbReference type="InterPro" id="IPR054129">
    <property type="entry name" value="DesT_TetR_C"/>
</dbReference>
<dbReference type="Proteomes" id="UP001500957">
    <property type="component" value="Unassembled WGS sequence"/>
</dbReference>
<dbReference type="Gene3D" id="1.10.357.10">
    <property type="entry name" value="Tetracycline Repressor, domain 2"/>
    <property type="match status" value="1"/>
</dbReference>
<accession>A0ABP3RNS1</accession>
<dbReference type="PANTHER" id="PTHR30055">
    <property type="entry name" value="HTH-TYPE TRANSCRIPTIONAL REGULATOR RUTR"/>
    <property type="match status" value="1"/>
</dbReference>
<evidence type="ECO:0000256" key="2">
    <source>
        <dbReference type="ARBA" id="ARBA00023125"/>
    </source>
</evidence>
<evidence type="ECO:0000256" key="4">
    <source>
        <dbReference type="PROSITE-ProRule" id="PRU00335"/>
    </source>
</evidence>
<evidence type="ECO:0000259" key="5">
    <source>
        <dbReference type="PROSITE" id="PS50977"/>
    </source>
</evidence>
<dbReference type="PANTHER" id="PTHR30055:SF158">
    <property type="entry name" value="POSSIBLE TRANSCRIPTIONAL REGULATORY PROTEIN (PROBABLY TETR-FAMILY)"/>
    <property type="match status" value="1"/>
</dbReference>
<dbReference type="InterPro" id="IPR036271">
    <property type="entry name" value="Tet_transcr_reg_TetR-rel_C_sf"/>
</dbReference>
<evidence type="ECO:0000256" key="3">
    <source>
        <dbReference type="ARBA" id="ARBA00023163"/>
    </source>
</evidence>
<dbReference type="SUPFAM" id="SSF48498">
    <property type="entry name" value="Tetracyclin repressor-like, C-terminal domain"/>
    <property type="match status" value="1"/>
</dbReference>
<reference evidence="7" key="1">
    <citation type="journal article" date="2019" name="Int. J. Syst. Evol. Microbiol.">
        <title>The Global Catalogue of Microorganisms (GCM) 10K type strain sequencing project: providing services to taxonomists for standard genome sequencing and annotation.</title>
        <authorList>
            <consortium name="The Broad Institute Genomics Platform"/>
            <consortium name="The Broad Institute Genome Sequencing Center for Infectious Disease"/>
            <person name="Wu L."/>
            <person name="Ma J."/>
        </authorList>
    </citation>
    <scope>NUCLEOTIDE SEQUENCE [LARGE SCALE GENOMIC DNA]</scope>
    <source>
        <strain evidence="7">JCM 10671</strain>
    </source>
</reference>